<dbReference type="Proteomes" id="UP000006683">
    <property type="component" value="Chromosome"/>
</dbReference>
<gene>
    <name evidence="2" type="ordered locus">Fbal_2910</name>
</gene>
<keyword evidence="3" id="KW-1185">Reference proteome</keyword>
<dbReference type="InterPro" id="IPR036280">
    <property type="entry name" value="Multihaem_cyt_sf"/>
</dbReference>
<dbReference type="Gene3D" id="1.10.1130.10">
    <property type="entry name" value="Flavocytochrome C3, Chain A"/>
    <property type="match status" value="1"/>
</dbReference>
<dbReference type="SUPFAM" id="SSF48695">
    <property type="entry name" value="Multiheme cytochromes"/>
    <property type="match status" value="1"/>
</dbReference>
<dbReference type="RefSeq" id="WP_013346418.1">
    <property type="nucleotide sequence ID" value="NC_014541.1"/>
</dbReference>
<accession>E1SSV8</accession>
<proteinExistence type="predicted"/>
<dbReference type="Gene3D" id="3.90.10.10">
    <property type="entry name" value="Cytochrome C3"/>
    <property type="match status" value="1"/>
</dbReference>
<dbReference type="AlphaFoldDB" id="E1SSV8"/>
<dbReference type="PANTHER" id="PTHR35038:SF8">
    <property type="entry name" value="C-TYPE POLYHEME CYTOCHROME OMCC"/>
    <property type="match status" value="1"/>
</dbReference>
<dbReference type="HOGENOM" id="CLU_489917_0_0_6"/>
<dbReference type="PROSITE" id="PS51257">
    <property type="entry name" value="PROKAR_LIPOPROTEIN"/>
    <property type="match status" value="1"/>
</dbReference>
<dbReference type="GeneID" id="67183136"/>
<dbReference type="STRING" id="550540.Fbal_2910"/>
<dbReference type="CDD" id="cd08168">
    <property type="entry name" value="Cytochrom_C3"/>
    <property type="match status" value="1"/>
</dbReference>
<name>E1SSV8_FERBD</name>
<dbReference type="EMBL" id="CP002209">
    <property type="protein sequence ID" value="ADN77112.1"/>
    <property type="molecule type" value="Genomic_DNA"/>
</dbReference>
<organism evidence="2 3">
    <name type="scientific">Ferrimonas balearica (strain DSM 9799 / CCM 4581 / KCTC 23876 / PAT)</name>
    <dbReference type="NCBI Taxonomy" id="550540"/>
    <lineage>
        <taxon>Bacteria</taxon>
        <taxon>Pseudomonadati</taxon>
        <taxon>Pseudomonadota</taxon>
        <taxon>Gammaproteobacteria</taxon>
        <taxon>Alteromonadales</taxon>
        <taxon>Ferrimonadaceae</taxon>
        <taxon>Ferrimonas</taxon>
    </lineage>
</organism>
<dbReference type="KEGG" id="fbl:Fbal_2910"/>
<sequence length="506" mass="55443">MKHSWAGTKRESQFALIAVAMMSATIAGCSGQAPTSPEPLTTSAVIGEVTMINPISHIGDDQDGWRLDVVAVEAEKGVASVENNRIRFQPRQIGVARLDYTLTSAQGAQRHSYVEVTVQAHHLSYVGSEACLTCHIDQESFLLTGHNFKLSPIKDGQAPELPYTDVSGALKFVKGVNSSQGDPQGFEDVSHVIGGYMRTVMFLDKNGYIFAGDNARLDLPADGEPFGPEHIIPVPTRGDGHDTRPYVCGRCHTTGWLDYTKQPGDLRHRQRQNDLPGMTGTFEQPGVQCEACHGAGSEHIAMPTKENITRVAQGRSRATLLSPGMGFGEAISCGECHSEDGQRHYPSFMSHYNKDFGGDSLGGRVTEYAYGGRYTLDGLLGMDPDTGIAEGAKRDFQCTDCHNPHKSTVNRDKPEHAGALKTACQDCHTMAFNDKAHEKMAACTDCHMPTSAHIFKIDLSEPSDSAYHYSADGRYRQPWLRAVEACKRCHQQDYEQRARTLTTVHK</sequence>
<dbReference type="PANTHER" id="PTHR35038">
    <property type="entry name" value="DISSIMILATORY SULFITE REDUCTASE SIRA"/>
    <property type="match status" value="1"/>
</dbReference>
<keyword evidence="1" id="KW-0732">Signal</keyword>
<evidence type="ECO:0000313" key="3">
    <source>
        <dbReference type="Proteomes" id="UP000006683"/>
    </source>
</evidence>
<dbReference type="eggNOG" id="COG2050">
    <property type="taxonomic scope" value="Bacteria"/>
</dbReference>
<reference evidence="2 3" key="1">
    <citation type="journal article" date="2010" name="Stand. Genomic Sci.">
        <title>Complete genome sequence of Ferrimonas balearica type strain (PAT).</title>
        <authorList>
            <person name="Nolan M."/>
            <person name="Sikorski J."/>
            <person name="Davenport K."/>
            <person name="Lucas S."/>
            <person name="Glavina Del Rio T."/>
            <person name="Tice H."/>
            <person name="Cheng J."/>
            <person name="Goodwin L."/>
            <person name="Pitluck S."/>
            <person name="Liolios K."/>
            <person name="Ivanova N."/>
            <person name="Mavromatis K."/>
            <person name="Ovchinnikova G."/>
            <person name="Pati A."/>
            <person name="Chen A."/>
            <person name="Palaniappan K."/>
            <person name="Land M."/>
            <person name="Hauser L."/>
            <person name="Chang Y."/>
            <person name="Jeffries C."/>
            <person name="Tapia R."/>
            <person name="Brettin T."/>
            <person name="Detter J."/>
            <person name="Han C."/>
            <person name="Yasawong M."/>
            <person name="Rohde M."/>
            <person name="Tindall B."/>
            <person name="Goker M."/>
            <person name="Woyke T."/>
            <person name="Bristow J."/>
            <person name="Eisen J."/>
            <person name="Markowitz V."/>
            <person name="Hugenholtz P."/>
            <person name="Kyrpides N."/>
            <person name="Klenk H."/>
            <person name="Lapidus A."/>
        </authorList>
    </citation>
    <scope>NUCLEOTIDE SEQUENCE [LARGE SCALE GENOMIC DNA]</scope>
    <source>
        <strain evidence="3">DSM 9799 / CCM 4581 / KCTC 23876 / PAT</strain>
    </source>
</reference>
<evidence type="ECO:0000256" key="1">
    <source>
        <dbReference type="ARBA" id="ARBA00022729"/>
    </source>
</evidence>
<evidence type="ECO:0000313" key="2">
    <source>
        <dbReference type="EMBL" id="ADN77112.1"/>
    </source>
</evidence>
<dbReference type="OrthoDB" id="9814800at2"/>
<protein>
    <submittedName>
        <fullName evidence="2">Uncharacterized protein</fullName>
    </submittedName>
</protein>
<dbReference type="InterPro" id="IPR051829">
    <property type="entry name" value="Multiheme_Cytochr_ET"/>
</dbReference>